<comment type="caution">
    <text evidence="5">The sequence shown here is derived from an EMBL/GenBank/DDBJ whole genome shotgun (WGS) entry which is preliminary data.</text>
</comment>
<evidence type="ECO:0000259" key="4">
    <source>
        <dbReference type="PROSITE" id="PS50800"/>
    </source>
</evidence>
<accession>A0A2R5GGS9</accession>
<evidence type="ECO:0000256" key="2">
    <source>
        <dbReference type="ARBA" id="ARBA00022525"/>
    </source>
</evidence>
<dbReference type="PROSITE" id="PS50800">
    <property type="entry name" value="SAP"/>
    <property type="match status" value="1"/>
</dbReference>
<proteinExistence type="predicted"/>
<dbReference type="EMBL" id="BEYU01000070">
    <property type="protein sequence ID" value="GBG30087.1"/>
    <property type="molecule type" value="Genomic_DNA"/>
</dbReference>
<feature type="compositionally biased region" description="Polar residues" evidence="3">
    <location>
        <begin position="453"/>
        <end position="465"/>
    </location>
</feature>
<dbReference type="Pfam" id="PF02037">
    <property type="entry name" value="SAP"/>
    <property type="match status" value="1"/>
</dbReference>
<feature type="region of interest" description="Disordered" evidence="3">
    <location>
        <begin position="327"/>
        <end position="355"/>
    </location>
</feature>
<feature type="region of interest" description="Disordered" evidence="3">
    <location>
        <begin position="543"/>
        <end position="577"/>
    </location>
</feature>
<feature type="compositionally biased region" description="Low complexity" evidence="3">
    <location>
        <begin position="422"/>
        <end position="436"/>
    </location>
</feature>
<dbReference type="SMART" id="SM00513">
    <property type="entry name" value="SAP"/>
    <property type="match status" value="1"/>
</dbReference>
<dbReference type="GO" id="GO:0005576">
    <property type="term" value="C:extracellular region"/>
    <property type="evidence" value="ECO:0007669"/>
    <property type="project" value="UniProtKB-SubCell"/>
</dbReference>
<feature type="compositionally biased region" description="Basic and acidic residues" evidence="3">
    <location>
        <begin position="683"/>
        <end position="693"/>
    </location>
</feature>
<sequence length="1002" mass="106728">MTCAESEQHFKVLSGKELVVFEWKRAGCAWEKGMSDTSLAEAVSRFRFYVASIGNAPIKVEKELKSLLNSKNRVDLSPEFDLNQIPPLDEQYFPSVPREIIEQTAKKRRTEADHFASHGPPEADFYHDDMSGSTLSRRGLHGLRDGANGTSYLTLGPIPPTPISSSQYRSSSSSAPLDALSPDAAGNAGIAGASPGGSAPHTHYRHRHSPSEIDEHHLQQQHHQHHHMRNLGSTHYRHHHPQDHAQDYLYPHDLDNAQNRDRDRHRLATSPGTSQLDNRDPGDPHSNSAYQRFVRDMAAQDRAHNLASGDAHSRDYLADVGKYAQYRKPRSQSPGEQHNASAGSAHLRADANYPPHPLDVEDKDASLYDAGAGYLAPGEFHTSSFHASRPRRGDADYVHGFGNGAPGEAMSPTHARLGLHGSRSTTQASSMSPSSAHGGVEATARDHSRAGIPSSSYHDMNNENAQGGGNVSVNEKDVLLSMEGLTPSAAMQALEYLSVVELKNQLRLRQLRKSGRKLELIRRLLDFEFQLPLQAHGVPRMRETAMPPDQHPMLASMSSSNGGSHGGPPGSSSYMHRIPTLDMDAPIGSDEGMAINPAATASHSASLGRVPARSTRPEMLTSPRSREGAGLSGGMAPAHSPSAASTSSSSSSRNFSRSAPYRPVDPTSSRMFASPNNAGRGDPSLREIKRGGADDPSATAGSAGQGAAMGTMSAQPSPRRTREPLTKLSPRAGDGSGRMPVASSHARAIQRADPRVGTPARSFRFRMPISIYAPVASISRQNSPSKPNISPQRAPRAGNSNDPNASDAAGPASVQEKATATAAPPSASAAATAAPSAATSSTSATSSSSTTSSSSNPATGGASAPQHLERGPSSASSSSSTHAKVGTSASPTHAEAAADHDAQQGDGNESVGDSEEVTLTLRPQVRLVEMPGFQRVTGSLEDVSSTFADFFEVLHCPSEWMEGSTREHCVLLVNKQPFLFVAHEKFPVQTARCGLFYVVLGL</sequence>
<dbReference type="InterPro" id="IPR003034">
    <property type="entry name" value="SAP_dom"/>
</dbReference>
<feature type="compositionally biased region" description="Basic and acidic residues" evidence="3">
    <location>
        <begin position="106"/>
        <end position="116"/>
    </location>
</feature>
<dbReference type="PANTHER" id="PTHR47246:SF1">
    <property type="entry name" value="MUCIN-19"/>
    <property type="match status" value="1"/>
</dbReference>
<organism evidence="5 6">
    <name type="scientific">Hondaea fermentalgiana</name>
    <dbReference type="NCBI Taxonomy" id="2315210"/>
    <lineage>
        <taxon>Eukaryota</taxon>
        <taxon>Sar</taxon>
        <taxon>Stramenopiles</taxon>
        <taxon>Bigyra</taxon>
        <taxon>Labyrinthulomycetes</taxon>
        <taxon>Thraustochytrida</taxon>
        <taxon>Thraustochytriidae</taxon>
        <taxon>Hondaea</taxon>
    </lineage>
</organism>
<dbReference type="PANTHER" id="PTHR47246">
    <property type="entry name" value="MUCIN-19"/>
    <property type="match status" value="1"/>
</dbReference>
<evidence type="ECO:0000313" key="6">
    <source>
        <dbReference type="Proteomes" id="UP000241890"/>
    </source>
</evidence>
<dbReference type="Proteomes" id="UP000241890">
    <property type="component" value="Unassembled WGS sequence"/>
</dbReference>
<feature type="compositionally biased region" description="Low complexity" evidence="3">
    <location>
        <begin position="818"/>
        <end position="865"/>
    </location>
</feature>
<feature type="region of interest" description="Disordered" evidence="3">
    <location>
        <begin position="151"/>
        <end position="210"/>
    </location>
</feature>
<feature type="region of interest" description="Disordered" evidence="3">
    <location>
        <begin position="600"/>
        <end position="760"/>
    </location>
</feature>
<feature type="compositionally biased region" description="Polar residues" evidence="3">
    <location>
        <begin position="778"/>
        <end position="791"/>
    </location>
</feature>
<keyword evidence="2" id="KW-0964">Secreted</keyword>
<comment type="subcellular location">
    <subcellularLocation>
        <location evidence="1">Secreted</location>
    </subcellularLocation>
</comment>
<dbReference type="InterPro" id="IPR036361">
    <property type="entry name" value="SAP_dom_sf"/>
</dbReference>
<dbReference type="AlphaFoldDB" id="A0A2R5GGS9"/>
<feature type="compositionally biased region" description="Low complexity" evidence="3">
    <location>
        <begin position="698"/>
        <end position="715"/>
    </location>
</feature>
<feature type="compositionally biased region" description="Low complexity" evidence="3">
    <location>
        <begin position="164"/>
        <end position="200"/>
    </location>
</feature>
<dbReference type="Gene3D" id="1.10.720.30">
    <property type="entry name" value="SAP domain"/>
    <property type="match status" value="1"/>
</dbReference>
<feature type="compositionally biased region" description="Low complexity" evidence="3">
    <location>
        <begin position="636"/>
        <end position="660"/>
    </location>
</feature>
<feature type="region of interest" description="Disordered" evidence="3">
    <location>
        <begin position="106"/>
        <end position="131"/>
    </location>
</feature>
<gene>
    <name evidence="5" type="ORF">FCC1311_063072</name>
</gene>
<feature type="region of interest" description="Disordered" evidence="3">
    <location>
        <begin position="263"/>
        <end position="288"/>
    </location>
</feature>
<feature type="compositionally biased region" description="Polar residues" evidence="3">
    <location>
        <begin position="331"/>
        <end position="342"/>
    </location>
</feature>
<evidence type="ECO:0000256" key="3">
    <source>
        <dbReference type="SAM" id="MobiDB-lite"/>
    </source>
</evidence>
<evidence type="ECO:0000256" key="1">
    <source>
        <dbReference type="ARBA" id="ARBA00004613"/>
    </source>
</evidence>
<name>A0A2R5GGS9_9STRA</name>
<feature type="region of interest" description="Disordered" evidence="3">
    <location>
        <begin position="778"/>
        <end position="916"/>
    </location>
</feature>
<evidence type="ECO:0000313" key="5">
    <source>
        <dbReference type="EMBL" id="GBG30087.1"/>
    </source>
</evidence>
<feature type="region of interest" description="Disordered" evidence="3">
    <location>
        <begin position="403"/>
        <end position="471"/>
    </location>
</feature>
<protein>
    <recommendedName>
        <fullName evidence="4">SAP domain-containing protein</fullName>
    </recommendedName>
</protein>
<keyword evidence="6" id="KW-1185">Reference proteome</keyword>
<feature type="compositionally biased region" description="Polar residues" evidence="3">
    <location>
        <begin position="666"/>
        <end position="677"/>
    </location>
</feature>
<feature type="domain" description="SAP" evidence="4">
    <location>
        <begin position="494"/>
        <end position="528"/>
    </location>
</feature>
<reference evidence="5 6" key="1">
    <citation type="submission" date="2017-12" db="EMBL/GenBank/DDBJ databases">
        <title>Sequencing, de novo assembly and annotation of complete genome of a new Thraustochytrid species, strain FCC1311.</title>
        <authorList>
            <person name="Sedici K."/>
            <person name="Godart F."/>
            <person name="Aiese Cigliano R."/>
            <person name="Sanseverino W."/>
            <person name="Barakat M."/>
            <person name="Ortet P."/>
            <person name="Marechal E."/>
            <person name="Cagnac O."/>
            <person name="Amato A."/>
        </authorList>
    </citation>
    <scope>NUCLEOTIDE SEQUENCE [LARGE SCALE GENOMIC DNA]</scope>
</reference>
<dbReference type="InParanoid" id="A0A2R5GGS9"/>
<dbReference type="SUPFAM" id="SSF68906">
    <property type="entry name" value="SAP domain"/>
    <property type="match status" value="1"/>
</dbReference>